<evidence type="ECO:0000313" key="1">
    <source>
        <dbReference type="EMBL" id="ARD69823.1"/>
    </source>
</evidence>
<reference evidence="1" key="1">
    <citation type="journal article" date="2017" name="J. Invertebr. Pathol.">
        <title>Identification and bacterial characteristics of Xenorhabdus hominickii ANU101 from an entomopathogenic nematode, Steinernema monticolum.</title>
        <authorList>
            <person name="Park Y."/>
            <person name="Kang S."/>
            <person name="Sadekuzzaman M."/>
            <person name="Kim H."/>
            <person name="Jung J.K."/>
            <person name="Kim Y."/>
        </authorList>
    </citation>
    <scope>NUCLEOTIDE SEQUENCE</scope>
    <source>
        <strain evidence="1">ANU101</strain>
        <plasmid evidence="1">unnamed3</plasmid>
    </source>
</reference>
<organism evidence="1">
    <name type="scientific">Xenorhabdus hominickii</name>
    <dbReference type="NCBI Taxonomy" id="351679"/>
    <lineage>
        <taxon>Bacteria</taxon>
        <taxon>Pseudomonadati</taxon>
        <taxon>Pseudomonadota</taxon>
        <taxon>Gammaproteobacteria</taxon>
        <taxon>Enterobacterales</taxon>
        <taxon>Morganellaceae</taxon>
        <taxon>Xenorhabdus</taxon>
    </lineage>
</organism>
<name>A0A1V0M4L5_XENHO</name>
<accession>A0A1V0M4L5</accession>
<dbReference type="EMBL" id="KX517800">
    <property type="protein sequence ID" value="ARD69823.1"/>
    <property type="molecule type" value="Genomic_DNA"/>
</dbReference>
<dbReference type="AlphaFoldDB" id="A0A1V0M4L5"/>
<keyword evidence="1" id="KW-0614">Plasmid</keyword>
<protein>
    <submittedName>
        <fullName evidence="1">Uncharacterized protein</fullName>
    </submittedName>
</protein>
<dbReference type="RefSeq" id="WP_099139980.1">
    <property type="nucleotide sequence ID" value="NZ_CAWNQJ010000024.1"/>
</dbReference>
<proteinExistence type="predicted"/>
<geneLocation type="plasmid" evidence="1">
    <name>unnamed3</name>
</geneLocation>
<sequence length="205" mass="24419">MIIENNIHEIKRKCDEILSFSMWFNLSESAFWPIIELMDIDEDFLINIYSSIEDKHLEILCHEPVIVAVIESLQSKKLIDYIISIRYEKPDLIDDILIRDIESALFVNFDETVDILDVQKFKDTYMALKEFTKETLNKDQNNDEIINTLDSIIDFSEKNRHEYLSYIRVYWLNLYFQKASLKLKNQDLIKYYSKVLSGLFPFGCF</sequence>